<keyword evidence="5" id="KW-0698">rRNA processing</keyword>
<dbReference type="GO" id="GO:0034475">
    <property type="term" value="P:U4 snRNA 3'-end processing"/>
    <property type="evidence" value="ECO:0007669"/>
    <property type="project" value="TreeGrafter"/>
</dbReference>
<dbReference type="KEGG" id="mis:MICPUN_80624"/>
<dbReference type="AlphaFoldDB" id="C1E4G7"/>
<evidence type="ECO:0000256" key="7">
    <source>
        <dbReference type="ARBA" id="ARBA00022884"/>
    </source>
</evidence>
<evidence type="ECO:0000313" key="11">
    <source>
        <dbReference type="Proteomes" id="UP000002009"/>
    </source>
</evidence>
<dbReference type="PANTHER" id="PTHR11953:SF2">
    <property type="entry name" value="EXOSOME COMPLEX COMPONENT MTR3"/>
    <property type="match status" value="1"/>
</dbReference>
<evidence type="ECO:0000256" key="6">
    <source>
        <dbReference type="ARBA" id="ARBA00022835"/>
    </source>
</evidence>
<dbReference type="GO" id="GO:0016075">
    <property type="term" value="P:rRNA catabolic process"/>
    <property type="evidence" value="ECO:0007669"/>
    <property type="project" value="TreeGrafter"/>
</dbReference>
<evidence type="ECO:0000256" key="1">
    <source>
        <dbReference type="ARBA" id="ARBA00004123"/>
    </source>
</evidence>
<evidence type="ECO:0000256" key="5">
    <source>
        <dbReference type="ARBA" id="ARBA00022552"/>
    </source>
</evidence>
<protein>
    <recommendedName>
        <fullName evidence="9">Exoribonuclease phosphorolytic domain-containing protein</fullName>
    </recommendedName>
</protein>
<dbReference type="GO" id="GO:0000176">
    <property type="term" value="C:nuclear exosome (RNase complex)"/>
    <property type="evidence" value="ECO:0007669"/>
    <property type="project" value="TreeGrafter"/>
</dbReference>
<dbReference type="FunCoup" id="C1E4G7">
    <property type="interactions" value="777"/>
</dbReference>
<dbReference type="OrthoDB" id="27298at2759"/>
<dbReference type="InterPro" id="IPR050080">
    <property type="entry name" value="RNase_PH"/>
</dbReference>
<dbReference type="RefSeq" id="XP_002501856.1">
    <property type="nucleotide sequence ID" value="XM_002501810.1"/>
</dbReference>
<reference evidence="10 11" key="1">
    <citation type="journal article" date="2009" name="Science">
        <title>Green evolution and dynamic adaptations revealed by genomes of the marine picoeukaryotes Micromonas.</title>
        <authorList>
            <person name="Worden A.Z."/>
            <person name="Lee J.H."/>
            <person name="Mock T."/>
            <person name="Rouze P."/>
            <person name="Simmons M.P."/>
            <person name="Aerts A.L."/>
            <person name="Allen A.E."/>
            <person name="Cuvelier M.L."/>
            <person name="Derelle E."/>
            <person name="Everett M.V."/>
            <person name="Foulon E."/>
            <person name="Grimwood J."/>
            <person name="Gundlach H."/>
            <person name="Henrissat B."/>
            <person name="Napoli C."/>
            <person name="McDonald S.M."/>
            <person name="Parker M.S."/>
            <person name="Rombauts S."/>
            <person name="Salamov A."/>
            <person name="Von Dassow P."/>
            <person name="Badger J.H."/>
            <person name="Coutinho P.M."/>
            <person name="Demir E."/>
            <person name="Dubchak I."/>
            <person name="Gentemann C."/>
            <person name="Eikrem W."/>
            <person name="Gready J.E."/>
            <person name="John U."/>
            <person name="Lanier W."/>
            <person name="Lindquist E.A."/>
            <person name="Lucas S."/>
            <person name="Mayer K.F."/>
            <person name="Moreau H."/>
            <person name="Not F."/>
            <person name="Otillar R."/>
            <person name="Panaud O."/>
            <person name="Pangilinan J."/>
            <person name="Paulsen I."/>
            <person name="Piegu B."/>
            <person name="Poliakov A."/>
            <person name="Robbens S."/>
            <person name="Schmutz J."/>
            <person name="Toulza E."/>
            <person name="Wyss T."/>
            <person name="Zelensky A."/>
            <person name="Zhou K."/>
            <person name="Armbrust E.V."/>
            <person name="Bhattacharya D."/>
            <person name="Goodenough U.W."/>
            <person name="Van de Peer Y."/>
            <person name="Grigoriev I.V."/>
        </authorList>
    </citation>
    <scope>NUCLEOTIDE SEQUENCE [LARGE SCALE GENOMIC DNA]</scope>
    <source>
        <strain evidence="11">RCC299 / NOUM17</strain>
    </source>
</reference>
<evidence type="ECO:0000256" key="3">
    <source>
        <dbReference type="ARBA" id="ARBA00006678"/>
    </source>
</evidence>
<dbReference type="OMA" id="MCCVYGP"/>
<dbReference type="GO" id="GO:0000177">
    <property type="term" value="C:cytoplasmic exosome (RNase complex)"/>
    <property type="evidence" value="ECO:0007669"/>
    <property type="project" value="TreeGrafter"/>
</dbReference>
<dbReference type="PANTHER" id="PTHR11953">
    <property type="entry name" value="EXOSOME COMPLEX COMPONENT"/>
    <property type="match status" value="1"/>
</dbReference>
<evidence type="ECO:0000313" key="10">
    <source>
        <dbReference type="EMBL" id="ACO63114.1"/>
    </source>
</evidence>
<dbReference type="Pfam" id="PF01138">
    <property type="entry name" value="RNase_PH"/>
    <property type="match status" value="1"/>
</dbReference>
<keyword evidence="7" id="KW-0694">RNA-binding</keyword>
<sequence>MTIPREDGRSAEQMRPIFVKTGVISQAAGSAYVELDKTKVMCGVYGPRQGGPGIDKVEFDRGRLDVDVKLATFATSGPRGKVAQGDAEREFSSIVHRALSGAVMTETFPKTTVDVFATVLEANGSELCATIAAASAALCEAGVAMRDLVSACTGGGADGPNALLLDPARGEEAAAEAGVTLAYMCRLGEASQVVATGTWDGESLDDAVQLAASGCARVDAALREALRSSVPA</sequence>
<comment type="similarity">
    <text evidence="3">Belongs to the RNase PH family.</text>
</comment>
<dbReference type="InterPro" id="IPR001247">
    <property type="entry name" value="ExoRNase_PH_dom1"/>
</dbReference>
<dbReference type="Proteomes" id="UP000002009">
    <property type="component" value="Chromosome 4"/>
</dbReference>
<dbReference type="GO" id="GO:0071051">
    <property type="term" value="P:poly(A)-dependent snoRNA 3'-end processing"/>
    <property type="evidence" value="ECO:0007669"/>
    <property type="project" value="TreeGrafter"/>
</dbReference>
<proteinExistence type="inferred from homology"/>
<dbReference type="GO" id="GO:0071028">
    <property type="term" value="P:nuclear mRNA surveillance"/>
    <property type="evidence" value="ECO:0007669"/>
    <property type="project" value="TreeGrafter"/>
</dbReference>
<dbReference type="SUPFAM" id="SSF55666">
    <property type="entry name" value="Ribonuclease PH domain 2-like"/>
    <property type="match status" value="1"/>
</dbReference>
<feature type="domain" description="Exoribonuclease phosphorolytic" evidence="9">
    <location>
        <begin position="13"/>
        <end position="143"/>
    </location>
</feature>
<dbReference type="Gene3D" id="3.30.230.70">
    <property type="entry name" value="GHMP Kinase, N-terminal domain"/>
    <property type="match status" value="1"/>
</dbReference>
<dbReference type="GO" id="GO:0006364">
    <property type="term" value="P:rRNA processing"/>
    <property type="evidence" value="ECO:0007669"/>
    <property type="project" value="UniProtKB-KW"/>
</dbReference>
<keyword evidence="4" id="KW-0963">Cytoplasm</keyword>
<dbReference type="GO" id="GO:0005730">
    <property type="term" value="C:nucleolus"/>
    <property type="evidence" value="ECO:0007669"/>
    <property type="project" value="TreeGrafter"/>
</dbReference>
<gene>
    <name evidence="10" type="ORF">MICPUN_80624</name>
</gene>
<dbReference type="CDD" id="cd11371">
    <property type="entry name" value="RNase_PH_MTR3"/>
    <property type="match status" value="1"/>
</dbReference>
<name>C1E4G7_MICCC</name>
<dbReference type="InParanoid" id="C1E4G7"/>
<dbReference type="eggNOG" id="KOG1068">
    <property type="taxonomic scope" value="Eukaryota"/>
</dbReference>
<dbReference type="EMBL" id="CP001325">
    <property type="protein sequence ID" value="ACO63114.1"/>
    <property type="molecule type" value="Genomic_DNA"/>
</dbReference>
<comment type="subcellular location">
    <subcellularLocation>
        <location evidence="2">Cytoplasm</location>
    </subcellularLocation>
    <subcellularLocation>
        <location evidence="1">Nucleus</location>
    </subcellularLocation>
</comment>
<dbReference type="GO" id="GO:0003723">
    <property type="term" value="F:RNA binding"/>
    <property type="evidence" value="ECO:0007669"/>
    <property type="project" value="UniProtKB-KW"/>
</dbReference>
<dbReference type="InterPro" id="IPR027408">
    <property type="entry name" value="PNPase/RNase_PH_dom_sf"/>
</dbReference>
<keyword evidence="8" id="KW-0539">Nucleus</keyword>
<evidence type="ECO:0000256" key="8">
    <source>
        <dbReference type="ARBA" id="ARBA00023242"/>
    </source>
</evidence>
<evidence type="ECO:0000256" key="4">
    <source>
        <dbReference type="ARBA" id="ARBA00022490"/>
    </source>
</evidence>
<dbReference type="SUPFAM" id="SSF54211">
    <property type="entry name" value="Ribosomal protein S5 domain 2-like"/>
    <property type="match status" value="1"/>
</dbReference>
<organism evidence="10 11">
    <name type="scientific">Micromonas commoda (strain RCC299 / NOUM17 / CCMP2709)</name>
    <name type="common">Picoplanktonic green alga</name>
    <dbReference type="NCBI Taxonomy" id="296587"/>
    <lineage>
        <taxon>Eukaryota</taxon>
        <taxon>Viridiplantae</taxon>
        <taxon>Chlorophyta</taxon>
        <taxon>Mamiellophyceae</taxon>
        <taxon>Mamiellales</taxon>
        <taxon>Mamiellaceae</taxon>
        <taxon>Micromonas</taxon>
    </lineage>
</organism>
<keyword evidence="11" id="KW-1185">Reference proteome</keyword>
<evidence type="ECO:0000259" key="9">
    <source>
        <dbReference type="Pfam" id="PF01138"/>
    </source>
</evidence>
<dbReference type="STRING" id="296587.C1E4G7"/>
<accession>C1E4G7</accession>
<dbReference type="GeneID" id="8242747"/>
<dbReference type="InterPro" id="IPR020568">
    <property type="entry name" value="Ribosomal_Su5_D2-typ_SF"/>
</dbReference>
<evidence type="ECO:0000256" key="2">
    <source>
        <dbReference type="ARBA" id="ARBA00004496"/>
    </source>
</evidence>
<dbReference type="InterPro" id="IPR036345">
    <property type="entry name" value="ExoRNase_PH_dom2_sf"/>
</dbReference>
<keyword evidence="6" id="KW-0271">Exosome</keyword>